<gene>
    <name evidence="1" type="ORF">BSTOLATCC_MIC30675</name>
</gene>
<organism evidence="1 2">
    <name type="scientific">Blepharisma stoltei</name>
    <dbReference type="NCBI Taxonomy" id="1481888"/>
    <lineage>
        <taxon>Eukaryota</taxon>
        <taxon>Sar</taxon>
        <taxon>Alveolata</taxon>
        <taxon>Ciliophora</taxon>
        <taxon>Postciliodesmatophora</taxon>
        <taxon>Heterotrichea</taxon>
        <taxon>Heterotrichida</taxon>
        <taxon>Blepharismidae</taxon>
        <taxon>Blepharisma</taxon>
    </lineage>
</organism>
<sequence length="76" mass="8897">MIKQSKSIKMMPSIIMIKAILFIFCRDIKMQYNAMMRQSNLEPIILCISATELEYLIISDKKKQLCRTLIGLIIWS</sequence>
<name>A0AAU9JA39_9CILI</name>
<accession>A0AAU9JA39</accession>
<comment type="caution">
    <text evidence="1">The sequence shown here is derived from an EMBL/GenBank/DDBJ whole genome shotgun (WGS) entry which is preliminary data.</text>
</comment>
<dbReference type="AlphaFoldDB" id="A0AAU9JA39"/>
<dbReference type="Proteomes" id="UP001162131">
    <property type="component" value="Unassembled WGS sequence"/>
</dbReference>
<evidence type="ECO:0000313" key="2">
    <source>
        <dbReference type="Proteomes" id="UP001162131"/>
    </source>
</evidence>
<evidence type="ECO:0000313" key="1">
    <source>
        <dbReference type="EMBL" id="CAG9322302.1"/>
    </source>
</evidence>
<protein>
    <submittedName>
        <fullName evidence="1">Uncharacterized protein</fullName>
    </submittedName>
</protein>
<keyword evidence="2" id="KW-1185">Reference proteome</keyword>
<dbReference type="EMBL" id="CAJZBQ010000030">
    <property type="protein sequence ID" value="CAG9322302.1"/>
    <property type="molecule type" value="Genomic_DNA"/>
</dbReference>
<reference evidence="1" key="1">
    <citation type="submission" date="2021-09" db="EMBL/GenBank/DDBJ databases">
        <authorList>
            <consortium name="AG Swart"/>
            <person name="Singh M."/>
            <person name="Singh A."/>
            <person name="Seah K."/>
            <person name="Emmerich C."/>
        </authorList>
    </citation>
    <scope>NUCLEOTIDE SEQUENCE</scope>
    <source>
        <strain evidence="1">ATCC30299</strain>
    </source>
</reference>
<proteinExistence type="predicted"/>